<keyword evidence="3" id="KW-1185">Reference proteome</keyword>
<dbReference type="PANTHER" id="PTHR35525:SF3">
    <property type="entry name" value="BLL6575 PROTEIN"/>
    <property type="match status" value="1"/>
</dbReference>
<proteinExistence type="predicted"/>
<dbReference type="RefSeq" id="WP_353302030.1">
    <property type="nucleotide sequence ID" value="NZ_BAABWN010000003.1"/>
</dbReference>
<dbReference type="InterPro" id="IPR010852">
    <property type="entry name" value="ABATE"/>
</dbReference>
<dbReference type="PANTHER" id="PTHR35525">
    <property type="entry name" value="BLL6575 PROTEIN"/>
    <property type="match status" value="1"/>
</dbReference>
<organism evidence="2 3">
    <name type="scientific">Sessilibacter corallicola</name>
    <dbReference type="NCBI Taxonomy" id="2904075"/>
    <lineage>
        <taxon>Bacteria</taxon>
        <taxon>Pseudomonadati</taxon>
        <taxon>Pseudomonadota</taxon>
        <taxon>Gammaproteobacteria</taxon>
        <taxon>Cellvibrionales</taxon>
        <taxon>Cellvibrionaceae</taxon>
        <taxon>Sessilibacter</taxon>
    </lineage>
</organism>
<protein>
    <submittedName>
        <fullName evidence="2">CGNR zinc finger domain-containing protein</fullName>
    </submittedName>
</protein>
<dbReference type="InterPro" id="IPR021005">
    <property type="entry name" value="Znf_CGNR"/>
</dbReference>
<reference evidence="2 3" key="1">
    <citation type="submission" date="2024-04" db="EMBL/GenBank/DDBJ databases">
        <title>Draft genome sequence of Sessilibacter corallicola NBRC 116591.</title>
        <authorList>
            <person name="Miyakawa T."/>
            <person name="Kusuya Y."/>
            <person name="Miura T."/>
        </authorList>
    </citation>
    <scope>NUCLEOTIDE SEQUENCE [LARGE SCALE GENOMIC DNA]</scope>
    <source>
        <strain evidence="2 3">KU-00831-HH</strain>
    </source>
</reference>
<evidence type="ECO:0000313" key="2">
    <source>
        <dbReference type="EMBL" id="GAA6167371.1"/>
    </source>
</evidence>
<dbReference type="InterPro" id="IPR023286">
    <property type="entry name" value="ABATE_dom_sf"/>
</dbReference>
<feature type="domain" description="Zinc finger CGNR" evidence="1">
    <location>
        <begin position="146"/>
        <end position="185"/>
    </location>
</feature>
<dbReference type="EMBL" id="BAABWN010000003">
    <property type="protein sequence ID" value="GAA6167371.1"/>
    <property type="molecule type" value="Genomic_DNA"/>
</dbReference>
<comment type="caution">
    <text evidence="2">The sequence shown here is derived from an EMBL/GenBank/DDBJ whole genome shotgun (WGS) entry which is preliminary data.</text>
</comment>
<gene>
    <name evidence="2" type="ORF">NBRC116591_11810</name>
</gene>
<dbReference type="SUPFAM" id="SSF160904">
    <property type="entry name" value="Jann2411-like"/>
    <property type="match status" value="1"/>
</dbReference>
<name>A0ABQ0A6U8_9GAMM</name>
<dbReference type="Pfam" id="PF07336">
    <property type="entry name" value="ABATE"/>
    <property type="match status" value="1"/>
</dbReference>
<dbReference type="Gene3D" id="1.10.3300.10">
    <property type="entry name" value="Jann2411-like domain"/>
    <property type="match status" value="1"/>
</dbReference>
<evidence type="ECO:0000259" key="1">
    <source>
        <dbReference type="Pfam" id="PF11706"/>
    </source>
</evidence>
<sequence>MENQEVNFLYLANNLAVDFINTSIVDRGNEIELLEDVDDLIRWGRSAGLSVRIDVDGPCRLGSVKELRDAIRSLFSAKLDDEPAPTDALGILNQWLPKGIVEKRLEEIEGQFVMSPLYHELSVDMLLGHVATEAALLLSSSQLAKLKRCANPKCVLMFLDVSRSGKRRWCSMDLCGNRSKAATYYMNTKN</sequence>
<evidence type="ECO:0000313" key="3">
    <source>
        <dbReference type="Proteomes" id="UP001465153"/>
    </source>
</evidence>
<accession>A0ABQ0A6U8</accession>
<dbReference type="Proteomes" id="UP001465153">
    <property type="component" value="Unassembled WGS sequence"/>
</dbReference>
<dbReference type="Pfam" id="PF11706">
    <property type="entry name" value="zf-CGNR"/>
    <property type="match status" value="1"/>
</dbReference>